<name>B2GLS2_KOCRD</name>
<sequence length="194" mass="20420">MEGVAVVQQWQSDLEAWAAGWNAVAQDASPREVRAWDGALPGGRGHGAVLVCGPGQAEGVRAAARAAGREVLATEVLLSGDVQELDRGLDLPGDAGMFDAPMGDHLRFEVDEWGCPVAHSTLSVQGDVAFMGPLVAGTAEDRDPAEVVDPLVSAMANEAFLADAQRLYTVVPEEDVPGREPQGWRRAAAVLRLS</sequence>
<accession>B2GLS2</accession>
<keyword evidence="2" id="KW-1185">Reference proteome</keyword>
<dbReference type="KEGG" id="krh:KRH_02590"/>
<dbReference type="Proteomes" id="UP000008838">
    <property type="component" value="Chromosome"/>
</dbReference>
<dbReference type="eggNOG" id="ENOG5032667">
    <property type="taxonomic scope" value="Bacteria"/>
</dbReference>
<protein>
    <submittedName>
        <fullName evidence="1">Uncharacterized protein</fullName>
    </submittedName>
</protein>
<reference evidence="1 2" key="1">
    <citation type="journal article" date="2008" name="J. Bacteriol.">
        <title>Complete genome sequence of the soil actinomycete Kocuria rhizophila.</title>
        <authorList>
            <person name="Takarada H."/>
            <person name="Sekine M."/>
            <person name="Kosugi H."/>
            <person name="Matsuo Y."/>
            <person name="Fujisawa T."/>
            <person name="Omata S."/>
            <person name="Kishi E."/>
            <person name="Shimizu A."/>
            <person name="Tsukatani N."/>
            <person name="Tanikawa S."/>
            <person name="Fujita N."/>
            <person name="Harayama S."/>
        </authorList>
    </citation>
    <scope>NUCLEOTIDE SEQUENCE [LARGE SCALE GENOMIC DNA]</scope>
    <source>
        <strain evidence="2">ATCC 9341 / DSM 348 / NBRC 103217 / DC2201</strain>
    </source>
</reference>
<gene>
    <name evidence="1" type="ordered locus">KRH_02590</name>
</gene>
<evidence type="ECO:0000313" key="2">
    <source>
        <dbReference type="Proteomes" id="UP000008838"/>
    </source>
</evidence>
<dbReference type="AlphaFoldDB" id="B2GLS2"/>
<dbReference type="EMBL" id="AP009152">
    <property type="protein sequence ID" value="BAG28606.1"/>
    <property type="molecule type" value="Genomic_DNA"/>
</dbReference>
<dbReference type="HOGENOM" id="CLU_1400853_0_0_11"/>
<evidence type="ECO:0000313" key="1">
    <source>
        <dbReference type="EMBL" id="BAG28606.1"/>
    </source>
</evidence>
<organism evidence="1 2">
    <name type="scientific">Kocuria rhizophila (strain ATCC 9341 / DSM 348 / NBRC 103217 / DC2201)</name>
    <dbReference type="NCBI Taxonomy" id="378753"/>
    <lineage>
        <taxon>Bacteria</taxon>
        <taxon>Bacillati</taxon>
        <taxon>Actinomycetota</taxon>
        <taxon>Actinomycetes</taxon>
        <taxon>Micrococcales</taxon>
        <taxon>Micrococcaceae</taxon>
        <taxon>Kocuria</taxon>
    </lineage>
</organism>
<proteinExistence type="predicted"/>